<dbReference type="Proteomes" id="UP001597221">
    <property type="component" value="Unassembled WGS sequence"/>
</dbReference>
<comment type="caution">
    <text evidence="1">The sequence shown here is derived from an EMBL/GenBank/DDBJ whole genome shotgun (WGS) entry which is preliminary data.</text>
</comment>
<organism evidence="1 2">
    <name type="scientific">Oceanobacillus luteolus</name>
    <dbReference type="NCBI Taxonomy" id="1274358"/>
    <lineage>
        <taxon>Bacteria</taxon>
        <taxon>Bacillati</taxon>
        <taxon>Bacillota</taxon>
        <taxon>Bacilli</taxon>
        <taxon>Bacillales</taxon>
        <taxon>Bacillaceae</taxon>
        <taxon>Oceanobacillus</taxon>
    </lineage>
</organism>
<accession>A0ABW4HY90</accession>
<evidence type="ECO:0000313" key="2">
    <source>
        <dbReference type="Proteomes" id="UP001597221"/>
    </source>
</evidence>
<keyword evidence="2" id="KW-1185">Reference proteome</keyword>
<gene>
    <name evidence="1" type="ORF">ACFSBH_19385</name>
</gene>
<evidence type="ECO:0000313" key="1">
    <source>
        <dbReference type="EMBL" id="MFD1609785.1"/>
    </source>
</evidence>
<name>A0ABW4HY90_9BACI</name>
<dbReference type="EMBL" id="JBHUDE010000163">
    <property type="protein sequence ID" value="MFD1609785.1"/>
    <property type="molecule type" value="Genomic_DNA"/>
</dbReference>
<dbReference type="RefSeq" id="WP_379599269.1">
    <property type="nucleotide sequence ID" value="NZ_JBHUDE010000163.1"/>
</dbReference>
<sequence length="189" mass="22054">MELEMDYYAKESYLYSISNLMTLKAFHDAGVSIDEIKVNHFMVDINYSTEPGMDILMNGIGLLFEDSEFYPWDEVHKITSKYPNVFTDGEPETCFIIKDHKIERVLESKYRKKLLRLLTRKDIDIFNHTEATIRFNEETNEIIVLIWFTGMSHELAIALTEISEMCNELLKVIEEEDNGISHKDNRSAA</sequence>
<reference evidence="2" key="1">
    <citation type="journal article" date="2019" name="Int. J. Syst. Evol. Microbiol.">
        <title>The Global Catalogue of Microorganisms (GCM) 10K type strain sequencing project: providing services to taxonomists for standard genome sequencing and annotation.</title>
        <authorList>
            <consortium name="The Broad Institute Genomics Platform"/>
            <consortium name="The Broad Institute Genome Sequencing Center for Infectious Disease"/>
            <person name="Wu L."/>
            <person name="Ma J."/>
        </authorList>
    </citation>
    <scope>NUCLEOTIDE SEQUENCE [LARGE SCALE GENOMIC DNA]</scope>
    <source>
        <strain evidence="2">CGMCC 1.12376</strain>
    </source>
</reference>
<protein>
    <submittedName>
        <fullName evidence="1">Uncharacterized protein</fullName>
    </submittedName>
</protein>
<proteinExistence type="predicted"/>